<proteinExistence type="inferred from homology"/>
<dbReference type="Pfam" id="PF16470">
    <property type="entry name" value="S8_pro-domain"/>
    <property type="match status" value="1"/>
</dbReference>
<feature type="region of interest" description="Disordered" evidence="12">
    <location>
        <begin position="155"/>
        <end position="180"/>
    </location>
</feature>
<dbReference type="PRINTS" id="PR00723">
    <property type="entry name" value="SUBTILISIN"/>
</dbReference>
<dbReference type="EMBL" id="DS469585">
    <property type="protein sequence ID" value="EDO40864.1"/>
    <property type="molecule type" value="Genomic_DNA"/>
</dbReference>
<dbReference type="InterPro" id="IPR000209">
    <property type="entry name" value="Peptidase_S8/S53_dom"/>
</dbReference>
<dbReference type="PROSITE" id="PS00136">
    <property type="entry name" value="SUBTILASE_ASP"/>
    <property type="match status" value="1"/>
</dbReference>
<dbReference type="eggNOG" id="KOG3525">
    <property type="taxonomic scope" value="Eukaryota"/>
</dbReference>
<dbReference type="Gene3D" id="3.30.70.850">
    <property type="entry name" value="Peptidase S8, pro-domain"/>
    <property type="match status" value="1"/>
</dbReference>
<feature type="active site" description="Charge relay system" evidence="10 11">
    <location>
        <position position="183"/>
    </location>
</feature>
<dbReference type="PANTHER" id="PTHR42884">
    <property type="entry name" value="PROPROTEIN CONVERTASE SUBTILISIN/KEXIN-RELATED"/>
    <property type="match status" value="1"/>
</dbReference>
<dbReference type="Gene3D" id="2.60.120.260">
    <property type="entry name" value="Galactose-binding domain-like"/>
    <property type="match status" value="1"/>
</dbReference>
<gene>
    <name evidence="14" type="ORF">NEMVEDRAFT_v1g348</name>
</gene>
<evidence type="ECO:0000256" key="8">
    <source>
        <dbReference type="ARBA" id="ARBA00023157"/>
    </source>
</evidence>
<evidence type="ECO:0000256" key="2">
    <source>
        <dbReference type="ARBA" id="ARBA00022670"/>
    </source>
</evidence>
<dbReference type="OMA" id="EYARNAY"/>
<evidence type="ECO:0000256" key="10">
    <source>
        <dbReference type="PIRSR" id="PIRSR615500-1"/>
    </source>
</evidence>
<dbReference type="InterPro" id="IPR008979">
    <property type="entry name" value="Galactose-bd-like_sf"/>
</dbReference>
<dbReference type="CDD" id="cd04059">
    <property type="entry name" value="Peptidases_S8_Protein_convertases_Kexins_Furin-like"/>
    <property type="match status" value="1"/>
</dbReference>
<feature type="non-terminal residue" evidence="14">
    <location>
        <position position="553"/>
    </location>
</feature>
<dbReference type="FunFam" id="3.40.50.200:FF:000021">
    <property type="entry name" value="Proprotein convertase subtilisin/kexin type 5a"/>
    <property type="match status" value="1"/>
</dbReference>
<dbReference type="PROSITE" id="PS00138">
    <property type="entry name" value="SUBTILASE_SER"/>
    <property type="match status" value="1"/>
</dbReference>
<keyword evidence="6 11" id="KW-0720">Serine protease</keyword>
<evidence type="ECO:0000256" key="9">
    <source>
        <dbReference type="ARBA" id="ARBA00023180"/>
    </source>
</evidence>
<evidence type="ECO:0000256" key="12">
    <source>
        <dbReference type="SAM" id="MobiDB-lite"/>
    </source>
</evidence>
<dbReference type="InterPro" id="IPR038466">
    <property type="entry name" value="S8_pro-domain_sf"/>
</dbReference>
<dbReference type="InterPro" id="IPR036852">
    <property type="entry name" value="Peptidase_S8/S53_dom_sf"/>
</dbReference>
<evidence type="ECO:0000256" key="3">
    <source>
        <dbReference type="ARBA" id="ARBA00022685"/>
    </source>
</evidence>
<dbReference type="HOGENOM" id="CLU_002976_4_5_1"/>
<evidence type="ECO:0000256" key="6">
    <source>
        <dbReference type="ARBA" id="ARBA00022825"/>
    </source>
</evidence>
<feature type="compositionally biased region" description="Polar residues" evidence="12">
    <location>
        <begin position="158"/>
        <end position="168"/>
    </location>
</feature>
<feature type="active site" description="Charge relay system" evidence="10 11">
    <location>
        <position position="364"/>
    </location>
</feature>
<dbReference type="GO" id="GO:0004252">
    <property type="term" value="F:serine-type endopeptidase activity"/>
    <property type="evidence" value="ECO:0000318"/>
    <property type="project" value="GO_Central"/>
</dbReference>
<keyword evidence="5 11" id="KW-0378">Hydrolase</keyword>
<dbReference type="InterPro" id="IPR034182">
    <property type="entry name" value="Kexin/furin"/>
</dbReference>
<dbReference type="InterPro" id="IPR022398">
    <property type="entry name" value="Peptidase_S8_His-AS"/>
</dbReference>
<keyword evidence="9" id="KW-0325">Glycoprotein</keyword>
<organism evidence="14 15">
    <name type="scientific">Nematostella vectensis</name>
    <name type="common">Starlet sea anemone</name>
    <dbReference type="NCBI Taxonomy" id="45351"/>
    <lineage>
        <taxon>Eukaryota</taxon>
        <taxon>Metazoa</taxon>
        <taxon>Cnidaria</taxon>
        <taxon>Anthozoa</taxon>
        <taxon>Hexacorallia</taxon>
        <taxon>Actiniaria</taxon>
        <taxon>Edwardsiidae</taxon>
        <taxon>Nematostella</taxon>
    </lineage>
</organism>
<evidence type="ECO:0000313" key="15">
    <source>
        <dbReference type="Proteomes" id="UP000001593"/>
    </source>
</evidence>
<dbReference type="PROSITE" id="PS51829">
    <property type="entry name" value="P_HOMO_B"/>
    <property type="match status" value="1"/>
</dbReference>
<dbReference type="AlphaFoldDB" id="A7S624"/>
<dbReference type="InParanoid" id="A7S624"/>
<dbReference type="OrthoDB" id="300641at2759"/>
<dbReference type="GO" id="GO:0005802">
    <property type="term" value="C:trans-Golgi network"/>
    <property type="evidence" value="ECO:0000318"/>
    <property type="project" value="GO_Central"/>
</dbReference>
<reference evidence="14 15" key="1">
    <citation type="journal article" date="2007" name="Science">
        <title>Sea anemone genome reveals ancestral eumetazoan gene repertoire and genomic organization.</title>
        <authorList>
            <person name="Putnam N.H."/>
            <person name="Srivastava M."/>
            <person name="Hellsten U."/>
            <person name="Dirks B."/>
            <person name="Chapman J."/>
            <person name="Salamov A."/>
            <person name="Terry A."/>
            <person name="Shapiro H."/>
            <person name="Lindquist E."/>
            <person name="Kapitonov V.V."/>
            <person name="Jurka J."/>
            <person name="Genikhovich G."/>
            <person name="Grigoriev I.V."/>
            <person name="Lucas S.M."/>
            <person name="Steele R.E."/>
            <person name="Finnerty J.R."/>
            <person name="Technau U."/>
            <person name="Martindale M.Q."/>
            <person name="Rokhsar D.S."/>
        </authorList>
    </citation>
    <scope>NUCLEOTIDE SEQUENCE [LARGE SCALE GENOMIC DNA]</scope>
    <source>
        <strain evidence="15">CH2 X CH6</strain>
    </source>
</reference>
<dbReference type="Pfam" id="PF00082">
    <property type="entry name" value="Peptidase_S8"/>
    <property type="match status" value="1"/>
</dbReference>
<protein>
    <recommendedName>
        <fullName evidence="13">P/Homo B domain-containing protein</fullName>
    </recommendedName>
</protein>
<dbReference type="GO" id="GO:0016485">
    <property type="term" value="P:protein processing"/>
    <property type="evidence" value="ECO:0000318"/>
    <property type="project" value="GO_Central"/>
</dbReference>
<keyword evidence="7" id="KW-0865">Zymogen</keyword>
<dbReference type="InterPro" id="IPR032815">
    <property type="entry name" value="S8_pro-domain"/>
</dbReference>
<keyword evidence="3" id="KW-0165">Cleavage on pair of basic residues</keyword>
<dbReference type="FunFam" id="2.60.120.260:FF:000006">
    <property type="entry name" value="Proprotein convertase subtilisin/kexin type 5"/>
    <property type="match status" value="1"/>
</dbReference>
<dbReference type="PhylomeDB" id="A7S624"/>
<dbReference type="SUPFAM" id="SSF52743">
    <property type="entry name" value="Subtilisin-like"/>
    <property type="match status" value="1"/>
</dbReference>
<evidence type="ECO:0000259" key="13">
    <source>
        <dbReference type="PROSITE" id="PS51829"/>
    </source>
</evidence>
<dbReference type="InterPro" id="IPR002884">
    <property type="entry name" value="P_dom"/>
</dbReference>
<evidence type="ECO:0000256" key="5">
    <source>
        <dbReference type="ARBA" id="ARBA00022801"/>
    </source>
</evidence>
<dbReference type="InterPro" id="IPR023828">
    <property type="entry name" value="Peptidase_S8_Ser-AS"/>
</dbReference>
<dbReference type="SUPFAM" id="SSF54897">
    <property type="entry name" value="Protease propeptides/inhibitors"/>
    <property type="match status" value="1"/>
</dbReference>
<dbReference type="PANTHER" id="PTHR42884:SF23">
    <property type="entry name" value="FURIN-LIKE PROTEASE 2"/>
    <property type="match status" value="1"/>
</dbReference>
<dbReference type="KEGG" id="nve:5512606"/>
<dbReference type="PROSITE" id="PS51892">
    <property type="entry name" value="SUBTILASE"/>
    <property type="match status" value="1"/>
</dbReference>
<feature type="non-terminal residue" evidence="14">
    <location>
        <position position="1"/>
    </location>
</feature>
<evidence type="ECO:0000256" key="7">
    <source>
        <dbReference type="ARBA" id="ARBA00023145"/>
    </source>
</evidence>
<keyword evidence="8" id="KW-1015">Disulfide bond</keyword>
<evidence type="ECO:0000256" key="1">
    <source>
        <dbReference type="ARBA" id="ARBA00005325"/>
    </source>
</evidence>
<evidence type="ECO:0000256" key="4">
    <source>
        <dbReference type="ARBA" id="ARBA00022729"/>
    </source>
</evidence>
<dbReference type="Proteomes" id="UP000001593">
    <property type="component" value="Unassembled WGS sequence"/>
</dbReference>
<feature type="compositionally biased region" description="Basic and acidic residues" evidence="12">
    <location>
        <begin position="169"/>
        <end position="180"/>
    </location>
</feature>
<evidence type="ECO:0000313" key="14">
    <source>
        <dbReference type="EMBL" id="EDO40864.1"/>
    </source>
</evidence>
<feature type="domain" description="P/Homo B" evidence="13">
    <location>
        <begin position="439"/>
        <end position="553"/>
    </location>
</feature>
<dbReference type="Gene3D" id="3.40.50.200">
    <property type="entry name" value="Peptidase S8/S53 domain"/>
    <property type="match status" value="1"/>
</dbReference>
<keyword evidence="15" id="KW-1185">Reference proteome</keyword>
<feature type="active site" description="Charge relay system" evidence="10 11">
    <location>
        <position position="139"/>
    </location>
</feature>
<name>A7S624_NEMVE</name>
<dbReference type="PROSITE" id="PS00137">
    <property type="entry name" value="SUBTILASE_HIS"/>
    <property type="match status" value="1"/>
</dbReference>
<dbReference type="Pfam" id="PF01483">
    <property type="entry name" value="P_proprotein"/>
    <property type="match status" value="1"/>
</dbReference>
<keyword evidence="4" id="KW-0732">Signal</keyword>
<accession>A7S624</accession>
<evidence type="ECO:0000256" key="11">
    <source>
        <dbReference type="PROSITE-ProRule" id="PRU01240"/>
    </source>
</evidence>
<keyword evidence="2 11" id="KW-0645">Protease</keyword>
<dbReference type="InterPro" id="IPR015500">
    <property type="entry name" value="Peptidase_S8_subtilisin-rel"/>
</dbReference>
<dbReference type="InterPro" id="IPR023827">
    <property type="entry name" value="Peptidase_S8_Asp-AS"/>
</dbReference>
<dbReference type="GO" id="GO:0000139">
    <property type="term" value="C:Golgi membrane"/>
    <property type="evidence" value="ECO:0000318"/>
    <property type="project" value="GO_Central"/>
</dbReference>
<sequence length="553" mass="60626">FTNSWAVELDSDDEELAKEVARKHGFKYAGRIGELPGHFHLYRDEHDGEDSKRGGIVYPELKEHPNVKWHEQQRTLSLHKRSLSVKRVVPNFYNDPMLQDQWYLKSFGRNGVPMNNDMKVMDAWADGYTGKGIVVTVMDDGLDHTNDDLKHYDPKASLNLNGATNGDTTGKDPIPRDEPDQYHGTKCAGEIGAKSNNGFCGVGVAPDVNLGAIRMLDGKVTGMTEGHAFSHNPQYVDIYSASWGPKDNGKTLAGPSSLGRKALEHGVKRGRNGKGSLYVWASGNGGASSDDCNCDGYTSSIYTIAVGSVSAAGGSTFYDEKCPSTLAVVYSGDSDLSRTKLGGNHKLVTTGPHNSCVEHFGGTSAAAPLAAGVVALTLQANPELTWRDMQHLITRSTDQLQKDDPSWKRNAAGFLVSNKFGFGLLNAHKLTTNALKWKRVPDQKRCEIEGPIPPVPLIKRNKEVVLRVRTNGCEGSENAIKRLEHVQAIITLAHRKRGVLSIDIRSPRKTASRLLSTRPLDESASGIKNWPFMTVQMWGEDPKGEWEVVIRDN</sequence>
<dbReference type="SUPFAM" id="SSF49785">
    <property type="entry name" value="Galactose-binding domain-like"/>
    <property type="match status" value="1"/>
</dbReference>
<comment type="similarity">
    <text evidence="1">Belongs to the peptidase S8 family. Furin subfamily.</text>
</comment>